<organism evidence="2">
    <name type="scientific">Rosellinia necatrix</name>
    <name type="common">White root-rot fungus</name>
    <dbReference type="NCBI Taxonomy" id="77044"/>
    <lineage>
        <taxon>Eukaryota</taxon>
        <taxon>Fungi</taxon>
        <taxon>Dikarya</taxon>
        <taxon>Ascomycota</taxon>
        <taxon>Pezizomycotina</taxon>
        <taxon>Sordariomycetes</taxon>
        <taxon>Xylariomycetidae</taxon>
        <taxon>Xylariales</taxon>
        <taxon>Xylariaceae</taxon>
        <taxon>Rosellinia</taxon>
    </lineage>
</organism>
<protein>
    <submittedName>
        <fullName evidence="2">Uncharacterized protein</fullName>
    </submittedName>
</protein>
<dbReference type="AlphaFoldDB" id="A0A1S8A6U2"/>
<keyword evidence="3" id="KW-1185">Reference proteome</keyword>
<dbReference type="Proteomes" id="UP000054516">
    <property type="component" value="Unassembled WGS sequence"/>
</dbReference>
<sequence length="49" mass="5377">MDSNGTHAKDKKSDGDAKSKDNTPTAANTPTDTNKSPRKRRKVNHAHDM</sequence>
<evidence type="ECO:0000313" key="2">
    <source>
        <dbReference type="EMBL" id="GAW25818.1"/>
    </source>
</evidence>
<feature type="compositionally biased region" description="Basic and acidic residues" evidence="1">
    <location>
        <begin position="7"/>
        <end position="21"/>
    </location>
</feature>
<name>A0A1S8A6U2_ROSNE</name>
<evidence type="ECO:0000256" key="1">
    <source>
        <dbReference type="SAM" id="MobiDB-lite"/>
    </source>
</evidence>
<feature type="compositionally biased region" description="Low complexity" evidence="1">
    <location>
        <begin position="22"/>
        <end position="34"/>
    </location>
</feature>
<evidence type="ECO:0000313" key="3">
    <source>
        <dbReference type="Proteomes" id="UP000054516"/>
    </source>
</evidence>
<accession>A0A1S8A6U2</accession>
<reference evidence="2" key="1">
    <citation type="submission" date="2016-03" db="EMBL/GenBank/DDBJ databases">
        <title>Draft genome sequence of Rosellinia necatrix.</title>
        <authorList>
            <person name="Kanematsu S."/>
        </authorList>
    </citation>
    <scope>NUCLEOTIDE SEQUENCE [LARGE SCALE GENOMIC DNA]</scope>
    <source>
        <strain evidence="2">W97</strain>
    </source>
</reference>
<proteinExistence type="predicted"/>
<feature type="region of interest" description="Disordered" evidence="1">
    <location>
        <begin position="1"/>
        <end position="49"/>
    </location>
</feature>
<dbReference type="EMBL" id="DF977458">
    <property type="protein sequence ID" value="GAW25818.1"/>
    <property type="molecule type" value="Genomic_DNA"/>
</dbReference>
<gene>
    <name evidence="2" type="ORF">SAMD00023353_1302300</name>
</gene>
<feature type="compositionally biased region" description="Basic residues" evidence="1">
    <location>
        <begin position="36"/>
        <end position="49"/>
    </location>
</feature>